<evidence type="ECO:0000256" key="6">
    <source>
        <dbReference type="ARBA" id="ARBA00022960"/>
    </source>
</evidence>
<name>A0A0R2PTX8_9GAMM</name>
<comment type="catalytic activity">
    <reaction evidence="10">
        <text>D-alanyl-D-alanine + UDP-N-acetyl-alpha-D-muramoyl-L-alanyl-gamma-D-glutamyl-meso-2,6-diaminopimelate + ATP = UDP-N-acetyl-alpha-D-muramoyl-L-alanyl-gamma-D-glutamyl-meso-2,6-diaminopimeloyl-D-alanyl-D-alanine + ADP + phosphate + H(+)</text>
        <dbReference type="Rhea" id="RHEA:28374"/>
        <dbReference type="ChEBI" id="CHEBI:15378"/>
        <dbReference type="ChEBI" id="CHEBI:30616"/>
        <dbReference type="ChEBI" id="CHEBI:43474"/>
        <dbReference type="ChEBI" id="CHEBI:57822"/>
        <dbReference type="ChEBI" id="CHEBI:61386"/>
        <dbReference type="ChEBI" id="CHEBI:83905"/>
        <dbReference type="ChEBI" id="CHEBI:456216"/>
        <dbReference type="EC" id="6.3.2.10"/>
    </reaction>
</comment>
<dbReference type="Pfam" id="PF08245">
    <property type="entry name" value="Mur_ligase_M"/>
    <property type="match status" value="1"/>
</dbReference>
<dbReference type="PANTHER" id="PTHR43024:SF1">
    <property type="entry name" value="UDP-N-ACETYLMURAMOYL-TRIPEPTIDE--D-ALANYL-D-ALANINE LIGASE"/>
    <property type="match status" value="1"/>
</dbReference>
<comment type="caution">
    <text evidence="14">The sequence shown here is derived from an EMBL/GenBank/DDBJ whole genome shotgun (WGS) entry which is preliminary data.</text>
</comment>
<evidence type="ECO:0000256" key="9">
    <source>
        <dbReference type="ARBA" id="ARBA00023316"/>
    </source>
</evidence>
<evidence type="ECO:0000256" key="10">
    <source>
        <dbReference type="RuleBase" id="RU004136"/>
    </source>
</evidence>
<comment type="pathway">
    <text evidence="10">Cell wall biogenesis; peptidoglycan biosynthesis.</text>
</comment>
<evidence type="ECO:0000259" key="13">
    <source>
        <dbReference type="Pfam" id="PF08245"/>
    </source>
</evidence>
<evidence type="ECO:0000256" key="5">
    <source>
        <dbReference type="ARBA" id="ARBA00022840"/>
    </source>
</evidence>
<dbReference type="GO" id="GO:0051301">
    <property type="term" value="P:cell division"/>
    <property type="evidence" value="ECO:0007669"/>
    <property type="project" value="UniProtKB-KW"/>
</dbReference>
<keyword evidence="9 10" id="KW-0961">Cell wall biogenesis/degradation</keyword>
<dbReference type="EC" id="6.3.2.10" evidence="10"/>
<dbReference type="EMBL" id="LIAV01000010">
    <property type="protein sequence ID" value="KRO41286.1"/>
    <property type="molecule type" value="Genomic_DNA"/>
</dbReference>
<dbReference type="GO" id="GO:0008360">
    <property type="term" value="P:regulation of cell shape"/>
    <property type="evidence" value="ECO:0007669"/>
    <property type="project" value="UniProtKB-KW"/>
</dbReference>
<dbReference type="SUPFAM" id="SSF63418">
    <property type="entry name" value="MurE/MurF N-terminal domain"/>
    <property type="match status" value="1"/>
</dbReference>
<dbReference type="InterPro" id="IPR000713">
    <property type="entry name" value="Mur_ligase_N"/>
</dbReference>
<dbReference type="Pfam" id="PF02875">
    <property type="entry name" value="Mur_ligase_C"/>
    <property type="match status" value="1"/>
</dbReference>
<dbReference type="InterPro" id="IPR004101">
    <property type="entry name" value="Mur_ligase_C"/>
</dbReference>
<protein>
    <recommendedName>
        <fullName evidence="10">UDP-N-acetylmuramoyl-tripeptide--D-alanyl-D-alanine ligase</fullName>
        <ecNumber evidence="10">6.3.2.10</ecNumber>
    </recommendedName>
</protein>
<dbReference type="GO" id="GO:0071555">
    <property type="term" value="P:cell wall organization"/>
    <property type="evidence" value="ECO:0007669"/>
    <property type="project" value="UniProtKB-KW"/>
</dbReference>
<evidence type="ECO:0000313" key="14">
    <source>
        <dbReference type="EMBL" id="KRO41286.1"/>
    </source>
</evidence>
<proteinExistence type="predicted"/>
<feature type="domain" description="Mur ligase N-terminal catalytic" evidence="11">
    <location>
        <begin position="30"/>
        <end position="73"/>
    </location>
</feature>
<dbReference type="Gene3D" id="3.40.1390.10">
    <property type="entry name" value="MurE/MurF, N-terminal domain"/>
    <property type="match status" value="1"/>
</dbReference>
<comment type="subcellular location">
    <subcellularLocation>
        <location evidence="10">Cytoplasm</location>
    </subcellularLocation>
</comment>
<keyword evidence="6 10" id="KW-0133">Cell shape</keyword>
<dbReference type="InterPro" id="IPR036565">
    <property type="entry name" value="Mur-like_cat_sf"/>
</dbReference>
<dbReference type="SUPFAM" id="SSF53623">
    <property type="entry name" value="MurD-like peptide ligases, catalytic domain"/>
    <property type="match status" value="1"/>
</dbReference>
<keyword evidence="4" id="KW-0547">Nucleotide-binding</keyword>
<dbReference type="GO" id="GO:0005524">
    <property type="term" value="F:ATP binding"/>
    <property type="evidence" value="ECO:0007669"/>
    <property type="project" value="UniProtKB-KW"/>
</dbReference>
<evidence type="ECO:0000256" key="8">
    <source>
        <dbReference type="ARBA" id="ARBA00023306"/>
    </source>
</evidence>
<dbReference type="InterPro" id="IPR005863">
    <property type="entry name" value="UDP-N-AcMur_synth"/>
</dbReference>
<gene>
    <name evidence="14" type="ORF">ABR63_04175</name>
</gene>
<evidence type="ECO:0000256" key="2">
    <source>
        <dbReference type="ARBA" id="ARBA00022598"/>
    </source>
</evidence>
<dbReference type="UniPathway" id="UPA00219"/>
<dbReference type="GO" id="GO:0009252">
    <property type="term" value="P:peptidoglycan biosynthetic process"/>
    <property type="evidence" value="ECO:0007669"/>
    <property type="project" value="UniProtKB-UniPathway"/>
</dbReference>
<reference evidence="15" key="1">
    <citation type="submission" date="2015-10" db="EMBL/GenBank/DDBJ databases">
        <title>Metagenome-Assembled Genomes uncover a global brackish microbiome.</title>
        <authorList>
            <person name="Hugerth L.W."/>
            <person name="Larsson J."/>
            <person name="Alneberg J."/>
            <person name="Lindh M.V."/>
            <person name="Legrand C."/>
            <person name="Pinhassi J."/>
            <person name="Andersson A."/>
        </authorList>
    </citation>
    <scope>NUCLEOTIDE SEQUENCE [LARGE SCALE GENOMIC DNA]</scope>
</reference>
<dbReference type="PANTHER" id="PTHR43024">
    <property type="entry name" value="UDP-N-ACETYLMURAMOYL-TRIPEPTIDE--D-ALANYL-D-ALANINE LIGASE"/>
    <property type="match status" value="1"/>
</dbReference>
<dbReference type="InterPro" id="IPR035911">
    <property type="entry name" value="MurE/MurF_N"/>
</dbReference>
<accession>A0A0R2PTX8</accession>
<dbReference type="InterPro" id="IPR036615">
    <property type="entry name" value="Mur_ligase_C_dom_sf"/>
</dbReference>
<dbReference type="GO" id="GO:0008766">
    <property type="term" value="F:UDP-N-acetylmuramoylalanyl-D-glutamyl-2,6-diaminopimelate-D-alanyl-D-alanine ligase activity"/>
    <property type="evidence" value="ECO:0007669"/>
    <property type="project" value="RHEA"/>
</dbReference>
<evidence type="ECO:0000313" key="15">
    <source>
        <dbReference type="Proteomes" id="UP000050874"/>
    </source>
</evidence>
<dbReference type="Pfam" id="PF01225">
    <property type="entry name" value="Mur_ligase"/>
    <property type="match status" value="1"/>
</dbReference>
<keyword evidence="7 10" id="KW-0573">Peptidoglycan synthesis</keyword>
<keyword evidence="1" id="KW-0963">Cytoplasm</keyword>
<dbReference type="InterPro" id="IPR051046">
    <property type="entry name" value="MurCDEF_CellWall_CoF430Synth"/>
</dbReference>
<evidence type="ECO:0000256" key="7">
    <source>
        <dbReference type="ARBA" id="ARBA00022984"/>
    </source>
</evidence>
<organism evidence="14 15">
    <name type="scientific">SAR86 cluster bacterium BACL1 MAG-120920-bin57</name>
    <dbReference type="NCBI Taxonomy" id="1655571"/>
    <lineage>
        <taxon>Bacteria</taxon>
        <taxon>Pseudomonadati</taxon>
        <taxon>Pseudomonadota</taxon>
        <taxon>Gammaproteobacteria</taxon>
        <taxon>SAR86 cluster</taxon>
    </lineage>
</organism>
<keyword evidence="5" id="KW-0067">ATP-binding</keyword>
<dbReference type="InterPro" id="IPR013221">
    <property type="entry name" value="Mur_ligase_cen"/>
</dbReference>
<dbReference type="Gene3D" id="3.90.190.20">
    <property type="entry name" value="Mur ligase, C-terminal domain"/>
    <property type="match status" value="1"/>
</dbReference>
<keyword evidence="2" id="KW-0436">Ligase</keyword>
<evidence type="ECO:0000256" key="4">
    <source>
        <dbReference type="ARBA" id="ARBA00022741"/>
    </source>
</evidence>
<feature type="non-terminal residue" evidence="14">
    <location>
        <position position="1"/>
    </location>
</feature>
<dbReference type="SUPFAM" id="SSF53244">
    <property type="entry name" value="MurD-like peptide ligases, peptide-binding domain"/>
    <property type="match status" value="1"/>
</dbReference>
<feature type="domain" description="Mur ligase C-terminal" evidence="12">
    <location>
        <begin position="320"/>
        <end position="438"/>
    </location>
</feature>
<sequence>KYMKIIQNTGDIFSALGISAKHDVRIRDFQIDSRKIKKNSVFLGLTGANEDGSIYGKEAIAKGAALAITKTTQPQRENKLKSNILFVAKPEESLVVLAKSALMKFPGPIIGITGSNGKTTTKNILHAGIKNSFATPNNFNNEIGLPLCALALDTKNTAAIFEMGAAKKGDIKFLSQLIKPKIGIITHIGHSHLQGLRSLDGVLKVKSELIHNIQKNGVAIVPEGRYIKYWKGLRKDLAYKTFGLDDSADFFATNIKIIKAGTIFNINSPYLTKKIKIQTSLLGNHNILNILAGFIASLELKEDIDFFIDSVKGFANASQRLQLQSWINQSILIDDSYNANPDSVKAAIDVLHQQAGRRILVLGDMKELGRYRKKLHQDIGEYAKAKDVNLLIGFGDLARYSVSSFGYPGVFFTSKAELMAFLRNEVTRHDFILIKGSRSMKMETLIN</sequence>
<keyword evidence="3 10" id="KW-0132">Cell division</keyword>
<dbReference type="Gene3D" id="3.40.1190.10">
    <property type="entry name" value="Mur-like, catalytic domain"/>
    <property type="match status" value="1"/>
</dbReference>
<dbReference type="Proteomes" id="UP000050874">
    <property type="component" value="Unassembled WGS sequence"/>
</dbReference>
<comment type="function">
    <text evidence="10">Involved in cell wall formation. Catalyzes the final step in the synthesis of UDP-N-acetylmuramoyl-pentapeptide, the precursor of murein.</text>
</comment>
<dbReference type="GO" id="GO:0005737">
    <property type="term" value="C:cytoplasm"/>
    <property type="evidence" value="ECO:0007669"/>
    <property type="project" value="UniProtKB-SubCell"/>
</dbReference>
<dbReference type="NCBIfam" id="TIGR01143">
    <property type="entry name" value="murF"/>
    <property type="match status" value="1"/>
</dbReference>
<evidence type="ECO:0000256" key="1">
    <source>
        <dbReference type="ARBA" id="ARBA00022490"/>
    </source>
</evidence>
<evidence type="ECO:0000259" key="11">
    <source>
        <dbReference type="Pfam" id="PF01225"/>
    </source>
</evidence>
<keyword evidence="8 10" id="KW-0131">Cell cycle</keyword>
<dbReference type="AlphaFoldDB" id="A0A0R2PTX8"/>
<evidence type="ECO:0000259" key="12">
    <source>
        <dbReference type="Pfam" id="PF02875"/>
    </source>
</evidence>
<evidence type="ECO:0000256" key="3">
    <source>
        <dbReference type="ARBA" id="ARBA00022618"/>
    </source>
</evidence>
<dbReference type="GO" id="GO:0047480">
    <property type="term" value="F:UDP-N-acetylmuramoyl-tripeptide-D-alanyl-D-alanine ligase activity"/>
    <property type="evidence" value="ECO:0007669"/>
    <property type="project" value="UniProtKB-EC"/>
</dbReference>
<feature type="domain" description="Mur ligase central" evidence="13">
    <location>
        <begin position="112"/>
        <end position="296"/>
    </location>
</feature>